<reference evidence="2" key="1">
    <citation type="submission" date="2021-01" db="EMBL/GenBank/DDBJ databases">
        <authorList>
            <person name="Corre E."/>
            <person name="Pelletier E."/>
            <person name="Niang G."/>
            <person name="Scheremetjew M."/>
            <person name="Finn R."/>
            <person name="Kale V."/>
            <person name="Holt S."/>
            <person name="Cochrane G."/>
            <person name="Meng A."/>
            <person name="Brown T."/>
            <person name="Cohen L."/>
        </authorList>
    </citation>
    <scope>NUCLEOTIDE SEQUENCE</scope>
    <source>
        <strain evidence="2">Pop2</strain>
    </source>
</reference>
<evidence type="ECO:0008006" key="3">
    <source>
        <dbReference type="Google" id="ProtNLM"/>
    </source>
</evidence>
<dbReference type="AlphaFoldDB" id="A0A6U3R8Q9"/>
<dbReference type="InterPro" id="IPR029063">
    <property type="entry name" value="SAM-dependent_MTases_sf"/>
</dbReference>
<gene>
    <name evidence="2" type="ORF">DBRI1063_LOCUS9491</name>
</gene>
<proteinExistence type="predicted"/>
<accession>A0A6U3R8Q9</accession>
<organism evidence="2">
    <name type="scientific">Ditylum brightwellii</name>
    <dbReference type="NCBI Taxonomy" id="49249"/>
    <lineage>
        <taxon>Eukaryota</taxon>
        <taxon>Sar</taxon>
        <taxon>Stramenopiles</taxon>
        <taxon>Ochrophyta</taxon>
        <taxon>Bacillariophyta</taxon>
        <taxon>Mediophyceae</taxon>
        <taxon>Lithodesmiophycidae</taxon>
        <taxon>Lithodesmiales</taxon>
        <taxon>Lithodesmiaceae</taxon>
        <taxon>Ditylum</taxon>
    </lineage>
</organism>
<sequence>MQRFNHSSPSYILFLLAAFILNSVVVVRSFSHNTHTRRSPTTSVIFAKSQEEENNTPKRNIFQKIRRKPKTKSIMSTTTTADTDATTSQQLQETYQLAMNDVLFRRIETTQLESDSANKKEKSSFGHVLDSGTGNHSLRWIASLIHHSGSEVRPSVESYTAVTADESMRQKVLKEAETLQISSHGSIIIGDWASTTNVLCKNQTYDTILADYLIGSIDGFAPYFQDCVLERLCRHLKVGGKLYIVGLEPVPDQVKGDGDIVCRVRKVRDACILLAGHRCYREYPQTWMHRQITSYSSGNKKLKILSTTQFPILYSHSSICRQINVAKSKLSLFPSQTLANEMRVVLEDLEKESLEKTRRSKNGRLTVGFDYVVAAELYEDEEA</sequence>
<feature type="signal peptide" evidence="1">
    <location>
        <begin position="1"/>
        <end position="29"/>
    </location>
</feature>
<keyword evidence="1" id="KW-0732">Signal</keyword>
<evidence type="ECO:0000256" key="1">
    <source>
        <dbReference type="SAM" id="SignalP"/>
    </source>
</evidence>
<dbReference type="SUPFAM" id="SSF53335">
    <property type="entry name" value="S-adenosyl-L-methionine-dependent methyltransferases"/>
    <property type="match status" value="1"/>
</dbReference>
<dbReference type="CDD" id="cd02440">
    <property type="entry name" value="AdoMet_MTases"/>
    <property type="match status" value="1"/>
</dbReference>
<feature type="chain" id="PRO_5030160097" description="Methyltransferase type 11 domain-containing protein" evidence="1">
    <location>
        <begin position="30"/>
        <end position="383"/>
    </location>
</feature>
<dbReference type="EMBL" id="HBGN01014834">
    <property type="protein sequence ID" value="CAD9327075.1"/>
    <property type="molecule type" value="Transcribed_RNA"/>
</dbReference>
<protein>
    <recommendedName>
        <fullName evidence="3">Methyltransferase type 11 domain-containing protein</fullName>
    </recommendedName>
</protein>
<name>A0A6U3R8Q9_9STRA</name>
<dbReference type="Gene3D" id="3.40.50.150">
    <property type="entry name" value="Vaccinia Virus protein VP39"/>
    <property type="match status" value="1"/>
</dbReference>
<evidence type="ECO:0000313" key="2">
    <source>
        <dbReference type="EMBL" id="CAD9327075.1"/>
    </source>
</evidence>